<feature type="transmembrane region" description="Helical" evidence="7">
    <location>
        <begin position="357"/>
        <end position="377"/>
    </location>
</feature>
<feature type="domain" description="Major facilitator superfamily (MFS) profile" evidence="8">
    <location>
        <begin position="12"/>
        <end position="493"/>
    </location>
</feature>
<evidence type="ECO:0000256" key="2">
    <source>
        <dbReference type="ARBA" id="ARBA00022448"/>
    </source>
</evidence>
<dbReference type="InterPro" id="IPR036259">
    <property type="entry name" value="MFS_trans_sf"/>
</dbReference>
<dbReference type="STRING" id="490629.SAMN05216266_12750"/>
<evidence type="ECO:0000256" key="6">
    <source>
        <dbReference type="ARBA" id="ARBA00023136"/>
    </source>
</evidence>
<evidence type="ECO:0000313" key="9">
    <source>
        <dbReference type="EMBL" id="SFB61166.1"/>
    </source>
</evidence>
<dbReference type="PANTHER" id="PTHR42718">
    <property type="entry name" value="MAJOR FACILITATOR SUPERFAMILY MULTIDRUG TRANSPORTER MFSC"/>
    <property type="match status" value="1"/>
</dbReference>
<feature type="transmembrane region" description="Helical" evidence="7">
    <location>
        <begin position="229"/>
        <end position="247"/>
    </location>
</feature>
<evidence type="ECO:0000256" key="1">
    <source>
        <dbReference type="ARBA" id="ARBA00004651"/>
    </source>
</evidence>
<reference evidence="10" key="1">
    <citation type="submission" date="2016-10" db="EMBL/GenBank/DDBJ databases">
        <authorList>
            <person name="Varghese N."/>
            <person name="Submissions S."/>
        </authorList>
    </citation>
    <scope>NUCLEOTIDE SEQUENCE [LARGE SCALE GENOMIC DNA]</scope>
    <source>
        <strain evidence="10">CGMCC 4.3568</strain>
    </source>
</reference>
<evidence type="ECO:0000259" key="8">
    <source>
        <dbReference type="PROSITE" id="PS50850"/>
    </source>
</evidence>
<feature type="transmembrane region" description="Helical" evidence="7">
    <location>
        <begin position="48"/>
        <end position="66"/>
    </location>
</feature>
<dbReference type="AlphaFoldDB" id="A0A1I1CGN6"/>
<dbReference type="PANTHER" id="PTHR42718:SF42">
    <property type="entry name" value="EXPORT PROTEIN"/>
    <property type="match status" value="1"/>
</dbReference>
<keyword evidence="10" id="KW-1185">Reference proteome</keyword>
<keyword evidence="2" id="KW-0813">Transport</keyword>
<feature type="transmembrane region" description="Helical" evidence="7">
    <location>
        <begin position="470"/>
        <end position="489"/>
    </location>
</feature>
<keyword evidence="4 7" id="KW-0812">Transmembrane</keyword>
<dbReference type="SUPFAM" id="SSF103473">
    <property type="entry name" value="MFS general substrate transporter"/>
    <property type="match status" value="1"/>
</dbReference>
<feature type="transmembrane region" description="Helical" evidence="7">
    <location>
        <begin position="78"/>
        <end position="97"/>
    </location>
</feature>
<gene>
    <name evidence="9" type="ORF">SAMN05216266_12750</name>
</gene>
<dbReference type="InterPro" id="IPR004638">
    <property type="entry name" value="EmrB-like"/>
</dbReference>
<dbReference type="Gene3D" id="1.20.1250.20">
    <property type="entry name" value="MFS general substrate transporter like domains"/>
    <property type="match status" value="1"/>
</dbReference>
<protein>
    <submittedName>
        <fullName evidence="9">Drug resistance transporter, EmrB/QacA subfamily</fullName>
    </submittedName>
</protein>
<evidence type="ECO:0000313" key="10">
    <source>
        <dbReference type="Proteomes" id="UP000243799"/>
    </source>
</evidence>
<feature type="transmembrane region" description="Helical" evidence="7">
    <location>
        <begin position="137"/>
        <end position="157"/>
    </location>
</feature>
<comment type="subcellular location">
    <subcellularLocation>
        <location evidence="1">Cell membrane</location>
        <topology evidence="1">Multi-pass membrane protein</topology>
    </subcellularLocation>
</comment>
<dbReference type="GO" id="GO:0005886">
    <property type="term" value="C:plasma membrane"/>
    <property type="evidence" value="ECO:0007669"/>
    <property type="project" value="UniProtKB-SubCell"/>
</dbReference>
<evidence type="ECO:0000256" key="3">
    <source>
        <dbReference type="ARBA" id="ARBA00022475"/>
    </source>
</evidence>
<keyword evidence="5 7" id="KW-1133">Transmembrane helix</keyword>
<dbReference type="NCBIfam" id="TIGR00711">
    <property type="entry name" value="efflux_EmrB"/>
    <property type="match status" value="1"/>
</dbReference>
<dbReference type="InterPro" id="IPR011701">
    <property type="entry name" value="MFS"/>
</dbReference>
<feature type="transmembrane region" description="Helical" evidence="7">
    <location>
        <begin position="197"/>
        <end position="217"/>
    </location>
</feature>
<keyword evidence="3" id="KW-1003">Cell membrane</keyword>
<feature type="transmembrane region" description="Helical" evidence="7">
    <location>
        <begin position="163"/>
        <end position="185"/>
    </location>
</feature>
<feature type="transmembrane region" description="Helical" evidence="7">
    <location>
        <begin position="330"/>
        <end position="351"/>
    </location>
</feature>
<dbReference type="InterPro" id="IPR020846">
    <property type="entry name" value="MFS_dom"/>
</dbReference>
<dbReference type="Pfam" id="PF07690">
    <property type="entry name" value="MFS_1"/>
    <property type="match status" value="1"/>
</dbReference>
<evidence type="ECO:0000256" key="7">
    <source>
        <dbReference type="SAM" id="Phobius"/>
    </source>
</evidence>
<evidence type="ECO:0000256" key="5">
    <source>
        <dbReference type="ARBA" id="ARBA00022989"/>
    </source>
</evidence>
<organism evidence="9 10">
    <name type="scientific">Amycolatopsis marina</name>
    <dbReference type="NCBI Taxonomy" id="490629"/>
    <lineage>
        <taxon>Bacteria</taxon>
        <taxon>Bacillati</taxon>
        <taxon>Actinomycetota</taxon>
        <taxon>Actinomycetes</taxon>
        <taxon>Pseudonocardiales</taxon>
        <taxon>Pseudonocardiaceae</taxon>
        <taxon>Amycolatopsis</taxon>
    </lineage>
</organism>
<name>A0A1I1CGN6_9PSEU</name>
<dbReference type="RefSeq" id="WP_091678419.1">
    <property type="nucleotide sequence ID" value="NZ_FOKG01000027.1"/>
</dbReference>
<dbReference type="Gene3D" id="1.20.1720.10">
    <property type="entry name" value="Multidrug resistance protein D"/>
    <property type="match status" value="1"/>
</dbReference>
<feature type="transmembrane region" description="Helical" evidence="7">
    <location>
        <begin position="103"/>
        <end position="130"/>
    </location>
</feature>
<dbReference type="EMBL" id="FOKG01000027">
    <property type="protein sequence ID" value="SFB61166.1"/>
    <property type="molecule type" value="Genomic_DNA"/>
</dbReference>
<feature type="transmembrane region" description="Helical" evidence="7">
    <location>
        <begin position="267"/>
        <end position="286"/>
    </location>
</feature>
<accession>A0A1I1CGN6</accession>
<dbReference type="PROSITE" id="PS50850">
    <property type="entry name" value="MFS"/>
    <property type="match status" value="1"/>
</dbReference>
<keyword evidence="6 7" id="KW-0472">Membrane</keyword>
<dbReference type="CDD" id="cd17321">
    <property type="entry name" value="MFS_MMR_MDR_like"/>
    <property type="match status" value="1"/>
</dbReference>
<dbReference type="Proteomes" id="UP000243799">
    <property type="component" value="Unassembled WGS sequence"/>
</dbReference>
<dbReference type="GO" id="GO:0022857">
    <property type="term" value="F:transmembrane transporter activity"/>
    <property type="evidence" value="ECO:0007669"/>
    <property type="project" value="InterPro"/>
</dbReference>
<dbReference type="PRINTS" id="PR01036">
    <property type="entry name" value="TCRTETB"/>
</dbReference>
<dbReference type="OrthoDB" id="9781469at2"/>
<sequence length="508" mass="51481">MAAGADPRRWWALGALALALLTFGLDVTILNVALPTLATELTASTSQLQWFANAYTLVLAAGLLPAGLLGDRFGQKKLMLGALALFGVASVACAYAGSAELLIVARAVLGLGAAFMIPLSMSLLTVLFTAAERSKAIAIWSTAMALGIPLGPVLGGWLLDHFWWGSVFLINVPLVLLGIAALALLLPRTAGTSGVRIDGTGIALSATGLVALTYGLVEAGERGWTAPGALLPILAGLLVLAVFVLWLRRATAPLVDLALFRSPGFTWGAVLATVASFALMGAMFVLPQFFQAVFGTDALGTGLRLLPIVGGLLVGVQIAERLRPRLGAKIVVGLGFGLMTAGLVVGAATAVGDGYGFTAVWVSLVGVGLGFSLPPAMDLAMGALAQGSSGVGSGLLQALRQVGGTFGVAILGTVLNAGYRTGVDLSTLPEPAAEAARGSAAAGVQVAEAAGAPGLLESVRSAFVEGMTSTLWVCAAVTALGAVLAVVFLPRSAEDVHRAQSEHDVLAS</sequence>
<feature type="transmembrane region" description="Helical" evidence="7">
    <location>
        <begin position="298"/>
        <end position="318"/>
    </location>
</feature>
<evidence type="ECO:0000256" key="4">
    <source>
        <dbReference type="ARBA" id="ARBA00022692"/>
    </source>
</evidence>
<proteinExistence type="predicted"/>